<evidence type="ECO:0000313" key="4">
    <source>
        <dbReference type="Proteomes" id="UP000566819"/>
    </source>
</evidence>
<proteinExistence type="predicted"/>
<dbReference type="Proteomes" id="UP000566819">
    <property type="component" value="Unassembled WGS sequence"/>
</dbReference>
<protein>
    <submittedName>
        <fullName evidence="3">Uncharacterized protein</fullName>
    </submittedName>
</protein>
<evidence type="ECO:0000256" key="2">
    <source>
        <dbReference type="SAM" id="Phobius"/>
    </source>
</evidence>
<keyword evidence="2" id="KW-0472">Membrane</keyword>
<dbReference type="OrthoDB" id="10476714at2759"/>
<organism evidence="3 4">
    <name type="scientific">Cudoniella acicularis</name>
    <dbReference type="NCBI Taxonomy" id="354080"/>
    <lineage>
        <taxon>Eukaryota</taxon>
        <taxon>Fungi</taxon>
        <taxon>Dikarya</taxon>
        <taxon>Ascomycota</taxon>
        <taxon>Pezizomycotina</taxon>
        <taxon>Leotiomycetes</taxon>
        <taxon>Helotiales</taxon>
        <taxon>Tricladiaceae</taxon>
        <taxon>Cudoniella</taxon>
    </lineage>
</organism>
<feature type="transmembrane region" description="Helical" evidence="2">
    <location>
        <begin position="128"/>
        <end position="150"/>
    </location>
</feature>
<keyword evidence="4" id="KW-1185">Reference proteome</keyword>
<evidence type="ECO:0000256" key="1">
    <source>
        <dbReference type="SAM" id="MobiDB-lite"/>
    </source>
</evidence>
<keyword evidence="2" id="KW-1133">Transmembrane helix</keyword>
<name>A0A8H4R8S7_9HELO</name>
<accession>A0A8H4R8S7</accession>
<sequence>MEHHLLQAQAQPHRRPRPDTDRSPPHWLFVSNSKDTESNTDKASQVMGIMAFAGMEYYYGQERMDRMRFAANCGCQDLESTANNLAGLCSDVGYPINGADSYVEAGDNGVFPRVDSSTGGSNLDTGDIIGIVAGVFGFIALLIGFVQMAVAMEWILPKYEPWPQIVRILYCGSVETKGFETRRAMKEKEGEEEETERGGSAQTGRRGKGCGSHIRIWWQDVVGFRAFEPTKILSCSPCEIIQNSQ</sequence>
<reference evidence="3 4" key="1">
    <citation type="submission" date="2020-03" db="EMBL/GenBank/DDBJ databases">
        <title>Draft Genome Sequence of Cudoniella acicularis.</title>
        <authorList>
            <person name="Buettner E."/>
            <person name="Kellner H."/>
        </authorList>
    </citation>
    <scope>NUCLEOTIDE SEQUENCE [LARGE SCALE GENOMIC DNA]</scope>
    <source>
        <strain evidence="3 4">DSM 108380</strain>
    </source>
</reference>
<keyword evidence="2" id="KW-0812">Transmembrane</keyword>
<feature type="region of interest" description="Disordered" evidence="1">
    <location>
        <begin position="1"/>
        <end position="40"/>
    </location>
</feature>
<comment type="caution">
    <text evidence="3">The sequence shown here is derived from an EMBL/GenBank/DDBJ whole genome shotgun (WGS) entry which is preliminary data.</text>
</comment>
<feature type="region of interest" description="Disordered" evidence="1">
    <location>
        <begin position="182"/>
        <end position="210"/>
    </location>
</feature>
<evidence type="ECO:0000313" key="3">
    <source>
        <dbReference type="EMBL" id="KAF4624354.1"/>
    </source>
</evidence>
<gene>
    <name evidence="3" type="ORF">G7Y89_g13817</name>
</gene>
<dbReference type="AlphaFoldDB" id="A0A8H4R8S7"/>
<dbReference type="EMBL" id="JAAMPI010001679">
    <property type="protein sequence ID" value="KAF4624354.1"/>
    <property type="molecule type" value="Genomic_DNA"/>
</dbReference>